<evidence type="ECO:0000313" key="1">
    <source>
        <dbReference type="EMBL" id="MBW4546265.1"/>
    </source>
</evidence>
<dbReference type="AlphaFoldDB" id="A0A951PLS7"/>
<reference evidence="1" key="1">
    <citation type="submission" date="2021-05" db="EMBL/GenBank/DDBJ databases">
        <authorList>
            <person name="Pietrasiak N."/>
            <person name="Ward R."/>
            <person name="Stajich J.E."/>
            <person name="Kurbessoian T."/>
        </authorList>
    </citation>
    <scope>NUCLEOTIDE SEQUENCE</scope>
    <source>
        <strain evidence="1">CPER-KK1</strain>
    </source>
</reference>
<proteinExistence type="predicted"/>
<dbReference type="EMBL" id="JAHHIF010000023">
    <property type="protein sequence ID" value="MBW4546265.1"/>
    <property type="molecule type" value="Genomic_DNA"/>
</dbReference>
<name>A0A951PLS7_9CYAN</name>
<sequence length="47" mass="5365">MCRYQSVDTARGLVIGDWGNLLESDRYSQAELLCIQQYSQGRTAVRL</sequence>
<protein>
    <submittedName>
        <fullName evidence="1">Uncharacterized protein</fullName>
    </submittedName>
</protein>
<evidence type="ECO:0000313" key="2">
    <source>
        <dbReference type="Proteomes" id="UP000753908"/>
    </source>
</evidence>
<organism evidence="1 2">
    <name type="scientific">Symplocastrum torsivum CPER-KK1</name>
    <dbReference type="NCBI Taxonomy" id="450513"/>
    <lineage>
        <taxon>Bacteria</taxon>
        <taxon>Bacillati</taxon>
        <taxon>Cyanobacteriota</taxon>
        <taxon>Cyanophyceae</taxon>
        <taxon>Oscillatoriophycideae</taxon>
        <taxon>Oscillatoriales</taxon>
        <taxon>Microcoleaceae</taxon>
        <taxon>Symplocastrum</taxon>
    </lineage>
</organism>
<reference evidence="1" key="2">
    <citation type="journal article" date="2022" name="Microbiol. Resour. Announc.">
        <title>Metagenome Sequencing to Explore Phylogenomics of Terrestrial Cyanobacteria.</title>
        <authorList>
            <person name="Ward R.D."/>
            <person name="Stajich J.E."/>
            <person name="Johansen J.R."/>
            <person name="Huntemann M."/>
            <person name="Clum A."/>
            <person name="Foster B."/>
            <person name="Foster B."/>
            <person name="Roux S."/>
            <person name="Palaniappan K."/>
            <person name="Varghese N."/>
            <person name="Mukherjee S."/>
            <person name="Reddy T.B.K."/>
            <person name="Daum C."/>
            <person name="Copeland A."/>
            <person name="Chen I.A."/>
            <person name="Ivanova N.N."/>
            <person name="Kyrpides N.C."/>
            <person name="Shapiro N."/>
            <person name="Eloe-Fadrosh E.A."/>
            <person name="Pietrasiak N."/>
        </authorList>
    </citation>
    <scope>NUCLEOTIDE SEQUENCE</scope>
    <source>
        <strain evidence="1">CPER-KK1</strain>
    </source>
</reference>
<comment type="caution">
    <text evidence="1">The sequence shown here is derived from an EMBL/GenBank/DDBJ whole genome shotgun (WGS) entry which is preliminary data.</text>
</comment>
<dbReference type="Proteomes" id="UP000753908">
    <property type="component" value="Unassembled WGS sequence"/>
</dbReference>
<accession>A0A951PLS7</accession>
<gene>
    <name evidence="1" type="ORF">KME25_17740</name>
</gene>